<reference evidence="1 2" key="1">
    <citation type="submission" date="2016-08" db="EMBL/GenBank/DDBJ databases">
        <title>A Parts List for Fungal Cellulosomes Revealed by Comparative Genomics.</title>
        <authorList>
            <consortium name="DOE Joint Genome Institute"/>
            <person name="Haitjema C.H."/>
            <person name="Gilmore S.P."/>
            <person name="Henske J.K."/>
            <person name="Solomon K.V."/>
            <person name="De Groot R."/>
            <person name="Kuo A."/>
            <person name="Mondo S.J."/>
            <person name="Salamov A.A."/>
            <person name="Labutti K."/>
            <person name="Zhao Z."/>
            <person name="Chiniquy J."/>
            <person name="Barry K."/>
            <person name="Brewer H.M."/>
            <person name="Purvine S.O."/>
            <person name="Wright A.T."/>
            <person name="Boxma B."/>
            <person name="Van Alen T."/>
            <person name="Hackstein J.H."/>
            <person name="Baker S.E."/>
            <person name="Grigoriev I.V."/>
            <person name="O'Malley M.A."/>
        </authorList>
    </citation>
    <scope>NUCLEOTIDE SEQUENCE [LARGE SCALE GENOMIC DNA]</scope>
    <source>
        <strain evidence="1 2">G1</strain>
    </source>
</reference>
<organism evidence="1 2">
    <name type="scientific">Neocallimastix californiae</name>
    <dbReference type="NCBI Taxonomy" id="1754190"/>
    <lineage>
        <taxon>Eukaryota</taxon>
        <taxon>Fungi</taxon>
        <taxon>Fungi incertae sedis</taxon>
        <taxon>Chytridiomycota</taxon>
        <taxon>Chytridiomycota incertae sedis</taxon>
        <taxon>Neocallimastigomycetes</taxon>
        <taxon>Neocallimastigales</taxon>
        <taxon>Neocallimastigaceae</taxon>
        <taxon>Neocallimastix</taxon>
    </lineage>
</organism>
<accession>A0A1Y2EPP5</accession>
<dbReference type="Proteomes" id="UP000193920">
    <property type="component" value="Unassembled WGS sequence"/>
</dbReference>
<evidence type="ECO:0000313" key="2">
    <source>
        <dbReference type="Proteomes" id="UP000193920"/>
    </source>
</evidence>
<proteinExistence type="predicted"/>
<dbReference type="InterPro" id="IPR011009">
    <property type="entry name" value="Kinase-like_dom_sf"/>
</dbReference>
<keyword evidence="2" id="KW-1185">Reference proteome</keyword>
<sequence>MLLSRMLCFDPNQRAKLQDILKHPWMRSYAQYKKLKVFDFSDSNNNSKKQNIINNNISVMSTNSKSPTSCNNKKNIKFEHFVQKITDLFSFDSKQLNKRYICLQKEQLSLNNPFSVDSVTLVNSIFNNESNSNTRNTNVISQMFAYAVSREDETKENKIRLLKKVMNNQMRIQRNMPEL</sequence>
<evidence type="ECO:0008006" key="3">
    <source>
        <dbReference type="Google" id="ProtNLM"/>
    </source>
</evidence>
<dbReference type="Gene3D" id="1.10.510.10">
    <property type="entry name" value="Transferase(Phosphotransferase) domain 1"/>
    <property type="match status" value="1"/>
</dbReference>
<gene>
    <name evidence="1" type="ORF">LY90DRAFT_503503</name>
</gene>
<protein>
    <recommendedName>
        <fullName evidence="3">Protein kinase domain-containing protein</fullName>
    </recommendedName>
</protein>
<evidence type="ECO:0000313" key="1">
    <source>
        <dbReference type="EMBL" id="ORY72825.1"/>
    </source>
</evidence>
<name>A0A1Y2EPP5_9FUNG</name>
<dbReference type="SUPFAM" id="SSF56112">
    <property type="entry name" value="Protein kinase-like (PK-like)"/>
    <property type="match status" value="1"/>
</dbReference>
<dbReference type="AlphaFoldDB" id="A0A1Y2EPP5"/>
<comment type="caution">
    <text evidence="1">The sequence shown here is derived from an EMBL/GenBank/DDBJ whole genome shotgun (WGS) entry which is preliminary data.</text>
</comment>
<dbReference type="EMBL" id="MCOG01000037">
    <property type="protein sequence ID" value="ORY72825.1"/>
    <property type="molecule type" value="Genomic_DNA"/>
</dbReference>